<dbReference type="AlphaFoldDB" id="D2VS02"/>
<dbReference type="GeneID" id="8854694"/>
<evidence type="ECO:0000256" key="1">
    <source>
        <dbReference type="SAM" id="Phobius"/>
    </source>
</evidence>
<name>D2VS02_NAEGR</name>
<feature type="transmembrane region" description="Helical" evidence="1">
    <location>
        <begin position="84"/>
        <end position="110"/>
    </location>
</feature>
<dbReference type="KEGG" id="ngr:NAEGRDRAFT_71765"/>
<evidence type="ECO:0000313" key="2">
    <source>
        <dbReference type="EMBL" id="EFC40334.1"/>
    </source>
</evidence>
<dbReference type="InterPro" id="IPR029787">
    <property type="entry name" value="Nucleotide_cyclase"/>
</dbReference>
<keyword evidence="1" id="KW-0812">Transmembrane</keyword>
<keyword evidence="1" id="KW-1133">Transmembrane helix</keyword>
<organism evidence="3">
    <name type="scientific">Naegleria gruberi</name>
    <name type="common">Amoeba</name>
    <dbReference type="NCBI Taxonomy" id="5762"/>
    <lineage>
        <taxon>Eukaryota</taxon>
        <taxon>Discoba</taxon>
        <taxon>Heterolobosea</taxon>
        <taxon>Tetramitia</taxon>
        <taxon>Eutetramitia</taxon>
        <taxon>Vahlkampfiidae</taxon>
        <taxon>Naegleria</taxon>
    </lineage>
</organism>
<dbReference type="VEuPathDB" id="AmoebaDB:NAEGRDRAFT_71765"/>
<protein>
    <submittedName>
        <fullName evidence="2">Predicted protein</fullName>
    </submittedName>
</protein>
<keyword evidence="3" id="KW-1185">Reference proteome</keyword>
<evidence type="ECO:0000313" key="3">
    <source>
        <dbReference type="Proteomes" id="UP000006671"/>
    </source>
</evidence>
<dbReference type="Gene3D" id="3.30.70.1230">
    <property type="entry name" value="Nucleotide cyclase"/>
    <property type="match status" value="1"/>
</dbReference>
<accession>D2VS02</accession>
<keyword evidence="1" id="KW-0472">Membrane</keyword>
<dbReference type="EMBL" id="GG738893">
    <property type="protein sequence ID" value="EFC40334.1"/>
    <property type="molecule type" value="Genomic_DNA"/>
</dbReference>
<feature type="transmembrane region" description="Helical" evidence="1">
    <location>
        <begin position="418"/>
        <end position="444"/>
    </location>
</feature>
<proteinExistence type="predicted"/>
<sequence length="836" mass="95431">MMMNNATNMLAPPFLDMNEGGEGNSSENAPSCVNISSYSVGDIIIKEELQKQQEHRRNDDGSLNLFYLDEYYLSDLRGPCSLKAFIIILMTLLIVVCSGSIYVSVFVAMYNSVNQLTGNVQDLVQDKITLYIDSVLKNMKDTGFIMADHYNYGLTEPSVFRKYFYTPYKVSGLSVGYAFGNPSERYSYTIVGKQDDERIVYSYQPPGFIGSLRDTYDNNGTLLKLNDTIDFTPYNVSIKDYYWFPLAEAERMGEEGAFSKPYIVTNGTLSISFGAKVFDQELFSQGVKLFKGIARIVRPLAGFSNFLSKKVKVFEHGYVIIKENGSDFALAGSVRCSSPDEKERLSIYAITERNAGQLMQKLKDTYGDIENLPESVTVTSLGVNYFVRHQIYEYHNVKWDMYTVVVESDVMKSIHISIAVSVSVAVVVTFIGVLFGITLSLIIIRPITFLQEQFQKIKVLNLEGMIIPDSMFDELSQVYTSLSLTVRWLREIRSFVPPSVIQDIRYSSNPKKNPKKTQTINHNPSYAKYEKTNDACHPFQTGLNQKECSVIHVRLHNYLKYNTPHFISASFPKILSVMTDCTRLLHCDLQVLSLEDFRVIVEPRVIKSNIVALELALKLQKGLEYFNKQFKEDFDVKIEFGIGVSTNADSYVGNLGTKHHKVLSIISNACKVAESLSYLASHNGVHIVADEQTTLCDQFISRPIDRFLFQCYVRASGPSEEVIKNVYEVIKEVDNQIEEEGEEWMCEFEKEIFNYKQYRSIFEIFTSSDPDTLNEKKIQLKDYLTENPDDYPSKKILDIICYIQSRVSNVETMVNILSHYHTRIDQFFVEDYMDSI</sequence>
<dbReference type="Proteomes" id="UP000006671">
    <property type="component" value="Unassembled WGS sequence"/>
</dbReference>
<dbReference type="InParanoid" id="D2VS02"/>
<dbReference type="RefSeq" id="XP_002673078.1">
    <property type="nucleotide sequence ID" value="XM_002673032.1"/>
</dbReference>
<gene>
    <name evidence="2" type="ORF">NAEGRDRAFT_71765</name>
</gene>
<reference evidence="2 3" key="1">
    <citation type="journal article" date="2010" name="Cell">
        <title>The genome of Naegleria gruberi illuminates early eukaryotic versatility.</title>
        <authorList>
            <person name="Fritz-Laylin L.K."/>
            <person name="Prochnik S.E."/>
            <person name="Ginger M.L."/>
            <person name="Dacks J.B."/>
            <person name="Carpenter M.L."/>
            <person name="Field M.C."/>
            <person name="Kuo A."/>
            <person name="Paredez A."/>
            <person name="Chapman J."/>
            <person name="Pham J."/>
            <person name="Shu S."/>
            <person name="Neupane R."/>
            <person name="Cipriano M."/>
            <person name="Mancuso J."/>
            <person name="Tu H."/>
            <person name="Salamov A."/>
            <person name="Lindquist E."/>
            <person name="Shapiro H."/>
            <person name="Lucas S."/>
            <person name="Grigoriev I.V."/>
            <person name="Cande W.Z."/>
            <person name="Fulton C."/>
            <person name="Rokhsar D.S."/>
            <person name="Dawson S.C."/>
        </authorList>
    </citation>
    <scope>NUCLEOTIDE SEQUENCE [LARGE SCALE GENOMIC DNA]</scope>
    <source>
        <strain evidence="2 3">NEG-M</strain>
    </source>
</reference>